<keyword evidence="10" id="KW-0119">Carbohydrate metabolism</keyword>
<feature type="domain" description="GH18" evidence="17">
    <location>
        <begin position="526"/>
        <end position="929"/>
    </location>
</feature>
<reference evidence="18" key="1">
    <citation type="journal article" date="2008" name="Nature">
        <title>The amphioxus genome and the evolution of the chordate karyotype.</title>
        <authorList>
            <consortium name="US DOE Joint Genome Institute (JGI-PGF)"/>
            <person name="Putnam N.H."/>
            <person name="Butts T."/>
            <person name="Ferrier D.E.K."/>
            <person name="Furlong R.F."/>
            <person name="Hellsten U."/>
            <person name="Kawashima T."/>
            <person name="Robinson-Rechavi M."/>
            <person name="Shoguchi E."/>
            <person name="Terry A."/>
            <person name="Yu J.-K."/>
            <person name="Benito-Gutierrez E.L."/>
            <person name="Dubchak I."/>
            <person name="Garcia-Fernandez J."/>
            <person name="Gibson-Brown J.J."/>
            <person name="Grigoriev I.V."/>
            <person name="Horton A.C."/>
            <person name="de Jong P.J."/>
            <person name="Jurka J."/>
            <person name="Kapitonov V.V."/>
            <person name="Kohara Y."/>
            <person name="Kuroki Y."/>
            <person name="Lindquist E."/>
            <person name="Lucas S."/>
            <person name="Osoegawa K."/>
            <person name="Pennacchio L.A."/>
            <person name="Salamov A.A."/>
            <person name="Satou Y."/>
            <person name="Sauka-Spengler T."/>
            <person name="Schmutz J."/>
            <person name="Shin-I T."/>
            <person name="Toyoda A."/>
            <person name="Bronner-Fraser M."/>
            <person name="Fujiyama A."/>
            <person name="Holland L.Z."/>
            <person name="Holland P.W.H."/>
            <person name="Satoh N."/>
            <person name="Rokhsar D.S."/>
        </authorList>
    </citation>
    <scope>NUCLEOTIDE SEQUENCE [LARGE SCALE GENOMIC DNA]</scope>
    <source>
        <strain evidence="18">S238N-H82</strain>
        <tissue evidence="18">Testes</tissue>
    </source>
</reference>
<feature type="domain" description="GH18" evidence="17">
    <location>
        <begin position="80"/>
        <end position="456"/>
    </location>
</feature>
<evidence type="ECO:0000259" key="17">
    <source>
        <dbReference type="PROSITE" id="PS51910"/>
    </source>
</evidence>
<dbReference type="InterPro" id="IPR050314">
    <property type="entry name" value="Glycosyl_Hydrlase_18"/>
</dbReference>
<dbReference type="InterPro" id="IPR001579">
    <property type="entry name" value="Glyco_hydro_18_chit_AS"/>
</dbReference>
<keyword evidence="4 11" id="KW-0147">Chitin-binding</keyword>
<dbReference type="GO" id="GO:0006032">
    <property type="term" value="P:chitin catabolic process"/>
    <property type="evidence" value="ECO:0007669"/>
    <property type="project" value="UniProtKB-KW"/>
</dbReference>
<dbReference type="SUPFAM" id="SSF82895">
    <property type="entry name" value="TSP-1 type 1 repeat"/>
    <property type="match status" value="3"/>
</dbReference>
<dbReference type="SUPFAM" id="SSF51445">
    <property type="entry name" value="(Trans)glycosidases"/>
    <property type="match status" value="3"/>
</dbReference>
<dbReference type="EC" id="3.2.1.14" evidence="3"/>
<organism>
    <name type="scientific">Branchiostoma floridae</name>
    <name type="common">Florida lancelet</name>
    <name type="synonym">Amphioxus</name>
    <dbReference type="NCBI Taxonomy" id="7739"/>
    <lineage>
        <taxon>Eukaryota</taxon>
        <taxon>Metazoa</taxon>
        <taxon>Chordata</taxon>
        <taxon>Cephalochordata</taxon>
        <taxon>Leptocardii</taxon>
        <taxon>Amphioxiformes</taxon>
        <taxon>Branchiostomatidae</taxon>
        <taxon>Branchiostoma</taxon>
    </lineage>
</organism>
<feature type="domain" description="GH18" evidence="17">
    <location>
        <begin position="1253"/>
        <end position="1440"/>
    </location>
</feature>
<feature type="disulfide bond" evidence="11">
    <location>
        <begin position="1162"/>
        <end position="1176"/>
    </location>
</feature>
<evidence type="ECO:0000256" key="10">
    <source>
        <dbReference type="ARBA" id="ARBA00023326"/>
    </source>
</evidence>
<protein>
    <recommendedName>
        <fullName evidence="3">chitinase</fullName>
        <ecNumber evidence="3">3.2.1.14</ecNumber>
    </recommendedName>
</protein>
<dbReference type="InterPro" id="IPR036383">
    <property type="entry name" value="TSP1_rpt_sf"/>
</dbReference>
<accession>C3Z1P8</accession>
<dbReference type="GO" id="GO:0005576">
    <property type="term" value="C:extracellular region"/>
    <property type="evidence" value="ECO:0007669"/>
    <property type="project" value="InterPro"/>
</dbReference>
<dbReference type="eggNOG" id="KOG4475">
    <property type="taxonomic scope" value="Eukaryota"/>
</dbReference>
<keyword evidence="6 12" id="KW-0378">Hydrolase</keyword>
<feature type="chain" id="PRO_5002936290" description="chitinase" evidence="14">
    <location>
        <begin position="20"/>
        <end position="1440"/>
    </location>
</feature>
<dbReference type="PROSITE" id="PS50940">
    <property type="entry name" value="CHIT_BIND_II"/>
    <property type="match status" value="1"/>
</dbReference>
<dbReference type="Pfam" id="PF00090">
    <property type="entry name" value="TSP_1"/>
    <property type="match status" value="3"/>
</dbReference>
<dbReference type="PROSITE" id="PS50941">
    <property type="entry name" value="CHIT_BIND_I_2"/>
    <property type="match status" value="1"/>
</dbReference>
<evidence type="ECO:0000313" key="18">
    <source>
        <dbReference type="EMBL" id="EEN53415.1"/>
    </source>
</evidence>
<dbReference type="FunFam" id="3.10.50.10:FF:000001">
    <property type="entry name" value="Chitinase 3-like 1"/>
    <property type="match status" value="2"/>
</dbReference>
<dbReference type="CDD" id="cd02872">
    <property type="entry name" value="GH18_chitolectin_chitotriosidase"/>
    <property type="match status" value="2"/>
</dbReference>
<comment type="caution">
    <text evidence="11">Lacks conserved residue(s) required for the propagation of feature annotation.</text>
</comment>
<dbReference type="InterPro" id="IPR011583">
    <property type="entry name" value="Chitinase_II/V-like_cat"/>
</dbReference>
<dbReference type="PRINTS" id="PR01705">
    <property type="entry name" value="TSP1REPEAT"/>
</dbReference>
<dbReference type="Gene3D" id="3.20.20.80">
    <property type="entry name" value="Glycosidases"/>
    <property type="match status" value="4"/>
</dbReference>
<dbReference type="InterPro" id="IPR017853">
    <property type="entry name" value="GH"/>
</dbReference>
<dbReference type="Gene3D" id="2.20.100.10">
    <property type="entry name" value="Thrombospondin type-1 (TSP1) repeat"/>
    <property type="match status" value="3"/>
</dbReference>
<evidence type="ECO:0000256" key="9">
    <source>
        <dbReference type="ARBA" id="ARBA00023295"/>
    </source>
</evidence>
<dbReference type="Gene3D" id="3.10.50.10">
    <property type="match status" value="2"/>
</dbReference>
<keyword evidence="8 11" id="KW-1015">Disulfide bond</keyword>
<dbReference type="PROSITE" id="PS01095">
    <property type="entry name" value="GH18_1"/>
    <property type="match status" value="3"/>
</dbReference>
<evidence type="ECO:0000259" key="15">
    <source>
        <dbReference type="PROSITE" id="PS50940"/>
    </source>
</evidence>
<dbReference type="EMBL" id="GG666573">
    <property type="protein sequence ID" value="EEN53415.1"/>
    <property type="molecule type" value="Genomic_DNA"/>
</dbReference>
<dbReference type="FunFam" id="2.20.100.10:FF:000001">
    <property type="entry name" value="semaphorin-5A isoform X1"/>
    <property type="match status" value="1"/>
</dbReference>
<dbReference type="GO" id="GO:0008061">
    <property type="term" value="F:chitin binding"/>
    <property type="evidence" value="ECO:0007669"/>
    <property type="project" value="UniProtKB-UniRule"/>
</dbReference>
<dbReference type="InParanoid" id="C3Z1P8"/>
<feature type="non-terminal residue" evidence="18">
    <location>
        <position position="1440"/>
    </location>
</feature>
<dbReference type="InterPro" id="IPR001223">
    <property type="entry name" value="Glyco_hydro18_cat"/>
</dbReference>
<name>C3Z1P8_BRAFL</name>
<dbReference type="SMART" id="SM00636">
    <property type="entry name" value="Glyco_18"/>
    <property type="match status" value="3"/>
</dbReference>
<evidence type="ECO:0000259" key="16">
    <source>
        <dbReference type="PROSITE" id="PS50941"/>
    </source>
</evidence>
<keyword evidence="9 12" id="KW-0326">Glycosidase</keyword>
<proteinExistence type="inferred from homology"/>
<dbReference type="InterPro" id="IPR001002">
    <property type="entry name" value="Chitin-bd_1"/>
</dbReference>
<dbReference type="InterPro" id="IPR029070">
    <property type="entry name" value="Chitinase_insertion_sf"/>
</dbReference>
<evidence type="ECO:0000256" key="6">
    <source>
        <dbReference type="ARBA" id="ARBA00022801"/>
    </source>
</evidence>
<keyword evidence="5 14" id="KW-0732">Signal</keyword>
<feature type="domain" description="Chitin-binding type-2" evidence="15">
    <location>
        <begin position="943"/>
        <end position="979"/>
    </location>
</feature>
<evidence type="ECO:0000256" key="2">
    <source>
        <dbReference type="ARBA" id="ARBA00009121"/>
    </source>
</evidence>
<dbReference type="GO" id="GO:0008843">
    <property type="term" value="F:endochitinase activity"/>
    <property type="evidence" value="ECO:0007669"/>
    <property type="project" value="UniProtKB-EC"/>
</dbReference>
<dbReference type="PROSITE" id="PS51257">
    <property type="entry name" value="PROKAR_LIPOPROTEIN"/>
    <property type="match status" value="1"/>
</dbReference>
<dbReference type="Pfam" id="PF01607">
    <property type="entry name" value="CBM_14"/>
    <property type="match status" value="1"/>
</dbReference>
<dbReference type="FunFam" id="3.20.20.80:FF:000007">
    <property type="entry name" value="Acidic mammalian chitinase"/>
    <property type="match status" value="1"/>
</dbReference>
<evidence type="ECO:0000256" key="8">
    <source>
        <dbReference type="ARBA" id="ARBA00023157"/>
    </source>
</evidence>
<sequence>MRLAVLAAVLLFALSACDAAVDRGLQAAVRAGLLQAACPHCQLCSSRAACRRTIGKPLCGPLCALCRNADCDDMPRERTYRRVCYHTNWAQYRPDPTAFFPEDIDPGLCTHLIYSVAIFEENQLLATEDNEEPDDTYPGRELYQAFNHLKNSNPELKTLLSVGGWDFGSAPFSDMVSSATNRSEFIRTSVGFLRDWGFDGLDLDWEFPTHGEGARPSDKQLFTTLIQELKEAFDAEDLEPDQQRLLLTALVSAEKSVVETAYEIEKISRHLDFVNLMTYDLHGSWEAVTGLSSPLYPAEEESGEARQLNVRDAVGLWLAGGAPAEKLNLGIGLHGRSFRLAGGDTSLRAPVVRAGAAGTYTEEAGMLAYFEICSMLSSGATREFDAEQKAPYAYLGNQWVGYDDAESIGYKITFLKQEGLGGSMVWAVDLDDFSGQFCNQGRYPLMNLIKDMLEMGGSDAEEPVDGRWSAWGRWSACSVTCGSGVRSRDRSCVGQRHGGNWCSGDAVETQQCEAAEACPAPVESPYRRVCFYSSLAQDRSQPANVDPEDLYLHAGLCSHLLYAHGNMEGNQLVLDEYDYEDFPEYERLNNIKNDHPRLKTILSVGGWTFGSKPFSDMAATQANRAEFVSSTVGFLRQWDFDGLDLDWEFPAHRKGSRRGDKAAFSSLVRPDSHGDLDWEFPAHRKGSRRGDKAAFSSLVRELKQAFVAEGEDTGREPLILTATVAGGKAIRKAYDIPEISKHLDFMNVMTYDFHGFWDRVTGLSSPLFAARAERGPAAKRNMAASIQQWLDGGAPAGKLTVGLGLYGRSYTLKNPDSHGLRAPSAGAGQPGQYSDDEGLLSYYEICRMLSRGATRVFDEEQKGTYAYLGNQWVGYDDEESLTHKVNWMKEKSLGGWMVWSMDEDDASGQFCGGQRFPLLNALNKALDLPTVTATAAPPDTEGGDFCAGRQNGFYADPEHCGMYYNCDRGVTYHEECWEGSRPGTVMAAVLMATVLLCVLTVGEGRINKELQGNVIIDLQQAACPYCHLCVTRQTCKRAVGRPVCNVLCGICKNADCQEPPPTEEPLAPVDGQWATWSTWSSCSATCGSGTHSRRRTCTDPAPESGGAPCSGNELETQACQTGVTCPGDSSGPKWRTDGRCGLQYPAPGATPGECDANSNAPCCSEYGYCGASSEHCACANCADYRLPSVAGGWSAWGAWSSCNGFCGTGREQRSRTCSNPAPQNGGAACQGDASEDRECDTGTTCPPPDSRTYRRVCYHTNWAQFRSEPATFLPEDIDPWLCTHVMYAFAVLQGNRLKAFEANDESTPGQVGMYERTHRLKDTNPDLKISLAVGGWNVGSGPFSDMVSTQANRAEFVTTSLGFLRQWGFDGLDLDWEYPAQRAGSRPEDKQRFTLLLQELKAAFDAEVLQPGQERLLLSAAVPAGESSVLQGYEVDLISR</sequence>
<evidence type="ECO:0000256" key="3">
    <source>
        <dbReference type="ARBA" id="ARBA00012729"/>
    </source>
</evidence>
<comment type="similarity">
    <text evidence="2">Belongs to the glycosyl hydrolase 18 family. Chitinase class II subfamily.</text>
</comment>
<dbReference type="SUPFAM" id="SSF54556">
    <property type="entry name" value="Chitinase insertion domain"/>
    <property type="match status" value="2"/>
</dbReference>
<keyword evidence="7" id="KW-0146">Chitin degradation</keyword>
<dbReference type="FunFam" id="3.20.20.80:FF:000553">
    <property type="entry name" value="Uncharacterized protein"/>
    <property type="match status" value="1"/>
</dbReference>
<dbReference type="InterPro" id="IPR000884">
    <property type="entry name" value="TSP1_rpt"/>
</dbReference>
<evidence type="ECO:0000256" key="1">
    <source>
        <dbReference type="ARBA" id="ARBA00000822"/>
    </source>
</evidence>
<dbReference type="FunFam" id="2.20.100.10:FF:000002">
    <property type="entry name" value="Unc-5 netrin receptor C"/>
    <property type="match status" value="2"/>
</dbReference>
<dbReference type="CDD" id="cd10909">
    <property type="entry name" value="ChtBD1_GH18_2"/>
    <property type="match status" value="1"/>
</dbReference>
<dbReference type="SMART" id="SM00209">
    <property type="entry name" value="TSP1"/>
    <property type="match status" value="3"/>
</dbReference>
<evidence type="ECO:0000256" key="11">
    <source>
        <dbReference type="PROSITE-ProRule" id="PRU00261"/>
    </source>
</evidence>
<dbReference type="STRING" id="7739.C3Z1P8"/>
<dbReference type="InterPro" id="IPR002557">
    <property type="entry name" value="Chitin-bd_dom"/>
</dbReference>
<keyword evidence="10" id="KW-0624">Polysaccharide degradation</keyword>
<dbReference type="SUPFAM" id="SSF57625">
    <property type="entry name" value="Invertebrate chitin-binding proteins"/>
    <property type="match status" value="1"/>
</dbReference>
<evidence type="ECO:0000256" key="5">
    <source>
        <dbReference type="ARBA" id="ARBA00022729"/>
    </source>
</evidence>
<comment type="catalytic activity">
    <reaction evidence="1">
        <text>Random endo-hydrolysis of N-acetyl-beta-D-glucosaminide (1-&gt;4)-beta-linkages in chitin and chitodextrins.</text>
        <dbReference type="EC" id="3.2.1.14"/>
    </reaction>
</comment>
<dbReference type="PROSITE" id="PS51910">
    <property type="entry name" value="GH18_2"/>
    <property type="match status" value="3"/>
</dbReference>
<gene>
    <name evidence="18" type="ORF">BRAFLDRAFT_80598</name>
</gene>
<dbReference type="InterPro" id="IPR036508">
    <property type="entry name" value="Chitin-bd_dom_sf"/>
</dbReference>
<feature type="region of interest" description="Disordered" evidence="13">
    <location>
        <begin position="1216"/>
        <end position="1244"/>
    </location>
</feature>
<dbReference type="PANTHER" id="PTHR11177:SF317">
    <property type="entry name" value="CHITINASE 12-RELATED"/>
    <property type="match status" value="1"/>
</dbReference>
<dbReference type="GO" id="GO:0000272">
    <property type="term" value="P:polysaccharide catabolic process"/>
    <property type="evidence" value="ECO:0007669"/>
    <property type="project" value="UniProtKB-KW"/>
</dbReference>
<evidence type="ECO:0000256" key="14">
    <source>
        <dbReference type="SAM" id="SignalP"/>
    </source>
</evidence>
<dbReference type="eggNOG" id="KOG2806">
    <property type="taxonomic scope" value="Eukaryota"/>
</dbReference>
<dbReference type="Pfam" id="PF00704">
    <property type="entry name" value="Glyco_hydro_18"/>
    <property type="match status" value="4"/>
</dbReference>
<evidence type="ECO:0000256" key="12">
    <source>
        <dbReference type="RuleBase" id="RU000489"/>
    </source>
</evidence>
<evidence type="ECO:0000256" key="13">
    <source>
        <dbReference type="SAM" id="MobiDB-lite"/>
    </source>
</evidence>
<feature type="domain" description="Chitin-binding type-1" evidence="16">
    <location>
        <begin position="1137"/>
        <end position="1204"/>
    </location>
</feature>
<dbReference type="PANTHER" id="PTHR11177">
    <property type="entry name" value="CHITINASE"/>
    <property type="match status" value="1"/>
</dbReference>
<evidence type="ECO:0000256" key="7">
    <source>
        <dbReference type="ARBA" id="ARBA00023024"/>
    </source>
</evidence>
<feature type="signal peptide" evidence="14">
    <location>
        <begin position="1"/>
        <end position="19"/>
    </location>
</feature>
<evidence type="ECO:0000256" key="4">
    <source>
        <dbReference type="ARBA" id="ARBA00022669"/>
    </source>
</evidence>
<dbReference type="PROSITE" id="PS50092">
    <property type="entry name" value="TSP1"/>
    <property type="match status" value="3"/>
</dbReference>